<dbReference type="PANTHER" id="PTHR47221:SF7">
    <property type="entry name" value="FIBRINOGEN BETA CHAIN"/>
    <property type="match status" value="1"/>
</dbReference>
<dbReference type="PANTHER" id="PTHR47221">
    <property type="entry name" value="FIBRINOGEN ALPHA CHAIN"/>
    <property type="match status" value="1"/>
</dbReference>
<evidence type="ECO:0000256" key="3">
    <source>
        <dbReference type="ARBA" id="ARBA00023157"/>
    </source>
</evidence>
<keyword evidence="6" id="KW-1185">Reference proteome</keyword>
<dbReference type="OrthoDB" id="6145874at2759"/>
<keyword evidence="3" id="KW-1015">Disulfide bond</keyword>
<dbReference type="GO" id="GO:0030674">
    <property type="term" value="F:protein-macromolecule adaptor activity"/>
    <property type="evidence" value="ECO:0007669"/>
    <property type="project" value="TreeGrafter"/>
</dbReference>
<comment type="subcellular location">
    <subcellularLocation>
        <location evidence="1">Secreted</location>
    </subcellularLocation>
</comment>
<dbReference type="GO" id="GO:0005201">
    <property type="term" value="F:extracellular matrix structural constituent"/>
    <property type="evidence" value="ECO:0007669"/>
    <property type="project" value="TreeGrafter"/>
</dbReference>
<evidence type="ECO:0000256" key="1">
    <source>
        <dbReference type="ARBA" id="ARBA00004613"/>
    </source>
</evidence>
<feature type="domain" description="Fibrinogen C-terminal" evidence="4">
    <location>
        <begin position="1"/>
        <end position="75"/>
    </location>
</feature>
<dbReference type="GO" id="GO:0005577">
    <property type="term" value="C:fibrinogen complex"/>
    <property type="evidence" value="ECO:0007669"/>
    <property type="project" value="TreeGrafter"/>
</dbReference>
<reference evidence="5" key="1">
    <citation type="submission" date="2021-03" db="EMBL/GenBank/DDBJ databases">
        <authorList>
            <person name="Bekaert M."/>
        </authorList>
    </citation>
    <scope>NUCLEOTIDE SEQUENCE</scope>
</reference>
<dbReference type="InterPro" id="IPR037579">
    <property type="entry name" value="FIB_ANG-like"/>
</dbReference>
<keyword evidence="2" id="KW-0964">Secreted</keyword>
<dbReference type="InterPro" id="IPR014716">
    <property type="entry name" value="Fibrinogen_a/b/g_C_1"/>
</dbReference>
<protein>
    <recommendedName>
        <fullName evidence="4">Fibrinogen C-terminal domain-containing protein</fullName>
    </recommendedName>
</protein>
<dbReference type="Gene3D" id="3.90.215.10">
    <property type="entry name" value="Gamma Fibrinogen, chain A, domain 1"/>
    <property type="match status" value="1"/>
</dbReference>
<dbReference type="SUPFAM" id="SSF56496">
    <property type="entry name" value="Fibrinogen C-terminal domain-like"/>
    <property type="match status" value="1"/>
</dbReference>
<dbReference type="InterPro" id="IPR020837">
    <property type="entry name" value="Fibrinogen_CS"/>
</dbReference>
<dbReference type="InterPro" id="IPR036056">
    <property type="entry name" value="Fibrinogen-like_C"/>
</dbReference>
<proteinExistence type="predicted"/>
<comment type="caution">
    <text evidence="5">The sequence shown here is derived from an EMBL/GenBank/DDBJ whole genome shotgun (WGS) entry which is preliminary data.</text>
</comment>
<evidence type="ECO:0000256" key="2">
    <source>
        <dbReference type="ARBA" id="ARBA00022525"/>
    </source>
</evidence>
<dbReference type="Pfam" id="PF00147">
    <property type="entry name" value="Fibrinogen_C"/>
    <property type="match status" value="1"/>
</dbReference>
<dbReference type="InterPro" id="IPR002181">
    <property type="entry name" value="Fibrinogen_a/b/g_C_dom"/>
</dbReference>
<dbReference type="Proteomes" id="UP000683360">
    <property type="component" value="Unassembled WGS sequence"/>
</dbReference>
<dbReference type="AlphaFoldDB" id="A0A8S3VMA6"/>
<evidence type="ECO:0000313" key="5">
    <source>
        <dbReference type="EMBL" id="CAG2254816.1"/>
    </source>
</evidence>
<name>A0A8S3VMA6_MYTED</name>
<organism evidence="5 6">
    <name type="scientific">Mytilus edulis</name>
    <name type="common">Blue mussel</name>
    <dbReference type="NCBI Taxonomy" id="6550"/>
    <lineage>
        <taxon>Eukaryota</taxon>
        <taxon>Metazoa</taxon>
        <taxon>Spiralia</taxon>
        <taxon>Lophotrochozoa</taxon>
        <taxon>Mollusca</taxon>
        <taxon>Bivalvia</taxon>
        <taxon>Autobranchia</taxon>
        <taxon>Pteriomorphia</taxon>
        <taxon>Mytilida</taxon>
        <taxon>Mytiloidea</taxon>
        <taxon>Mytilidae</taxon>
        <taxon>Mytilinae</taxon>
        <taxon>Mytilus</taxon>
    </lineage>
</organism>
<dbReference type="GO" id="GO:0034116">
    <property type="term" value="P:positive regulation of heterotypic cell-cell adhesion"/>
    <property type="evidence" value="ECO:0007669"/>
    <property type="project" value="TreeGrafter"/>
</dbReference>
<dbReference type="PROSITE" id="PS51406">
    <property type="entry name" value="FIBRINOGEN_C_2"/>
    <property type="match status" value="1"/>
</dbReference>
<dbReference type="EMBL" id="CAJPWZ010003254">
    <property type="protein sequence ID" value="CAG2254816.1"/>
    <property type="molecule type" value="Genomic_DNA"/>
</dbReference>
<dbReference type="PROSITE" id="PS00514">
    <property type="entry name" value="FIBRINOGEN_C_1"/>
    <property type="match status" value="1"/>
</dbReference>
<sequence length="214" mass="24091">MMFSTKDEDNDINYLDSCSQVFKGAWWYSNCHRANLNGEYLGGHHSILGIGIVWPKWTGMFYSLKSTRMMIERATREFIPGPSGIQTRESIQGPSGLQIREFIPEPKMANEIDPALMPSVLYHSVLSGICLASNGTCGRKGFTCDKKFGSGWKYNGSCCNDRPCCKCWYIVQFNMDNEFSYPISNEDLEDESGETGCDAVFNNGNACSARWYLL</sequence>
<accession>A0A8S3VMA6</accession>
<evidence type="ECO:0000259" key="4">
    <source>
        <dbReference type="PROSITE" id="PS51406"/>
    </source>
</evidence>
<gene>
    <name evidence="5" type="ORF">MEDL_66272</name>
</gene>
<evidence type="ECO:0000313" key="6">
    <source>
        <dbReference type="Proteomes" id="UP000683360"/>
    </source>
</evidence>